<reference evidence="1" key="4">
    <citation type="submission" date="2025-09" db="UniProtKB">
        <authorList>
            <consortium name="Ensembl"/>
        </authorList>
    </citation>
    <scope>IDENTIFICATION</scope>
</reference>
<dbReference type="HOGENOM" id="CLU_2066641_0_0_1"/>
<accession>F6RAP5</accession>
<sequence>MFLSAVECHHHKSMNKSHYLTSHPNCPVGGKLVGYKQSFVLKIQDNHQRLQFHHCMFLSAVECHHHKLLYRSHYLTNYSNCPVGGKLVGYKQSFVLKNQGNHQRLQFHHCMFLSAVECH</sequence>
<dbReference type="Proteomes" id="UP000008144">
    <property type="component" value="Chromosome 10"/>
</dbReference>
<organism evidence="1 2">
    <name type="scientific">Ciona intestinalis</name>
    <name type="common">Transparent sea squirt</name>
    <name type="synonym">Ascidia intestinalis</name>
    <dbReference type="NCBI Taxonomy" id="7719"/>
    <lineage>
        <taxon>Eukaryota</taxon>
        <taxon>Metazoa</taxon>
        <taxon>Chordata</taxon>
        <taxon>Tunicata</taxon>
        <taxon>Ascidiacea</taxon>
        <taxon>Phlebobranchia</taxon>
        <taxon>Cionidae</taxon>
        <taxon>Ciona</taxon>
    </lineage>
</organism>
<proteinExistence type="predicted"/>
<reference evidence="1" key="2">
    <citation type="journal article" date="2008" name="Genome Biol.">
        <title>Improved genome assembly and evidence-based global gene model set for the chordate Ciona intestinalis: new insight into intron and operon populations.</title>
        <authorList>
            <person name="Satou Y."/>
            <person name="Mineta K."/>
            <person name="Ogasawara M."/>
            <person name="Sasakura Y."/>
            <person name="Shoguchi E."/>
            <person name="Ueno K."/>
            <person name="Yamada L."/>
            <person name="Matsumoto J."/>
            <person name="Wasserscheid J."/>
            <person name="Dewar K."/>
            <person name="Wiley G.B."/>
            <person name="Macmil S.L."/>
            <person name="Roe B.A."/>
            <person name="Zeller R.W."/>
            <person name="Hastings K.E."/>
            <person name="Lemaire P."/>
            <person name="Lindquist E."/>
            <person name="Endo T."/>
            <person name="Hotta K."/>
            <person name="Inaba K."/>
        </authorList>
    </citation>
    <scope>NUCLEOTIDE SEQUENCE [LARGE SCALE GENOMIC DNA]</scope>
    <source>
        <strain evidence="1">wild type</strain>
    </source>
</reference>
<name>F6RAP5_CIOIN</name>
<evidence type="ECO:0000313" key="2">
    <source>
        <dbReference type="Proteomes" id="UP000008144"/>
    </source>
</evidence>
<evidence type="ECO:0000313" key="1">
    <source>
        <dbReference type="Ensembl" id="ENSCINP00000020008.3"/>
    </source>
</evidence>
<dbReference type="EMBL" id="EAAA01000598">
    <property type="status" value="NOT_ANNOTATED_CDS"/>
    <property type="molecule type" value="Genomic_DNA"/>
</dbReference>
<dbReference type="AlphaFoldDB" id="F6RAP5"/>
<reference evidence="2" key="1">
    <citation type="journal article" date="2002" name="Science">
        <title>The draft genome of Ciona intestinalis: insights into chordate and vertebrate origins.</title>
        <authorList>
            <person name="Dehal P."/>
            <person name="Satou Y."/>
            <person name="Campbell R.K."/>
            <person name="Chapman J."/>
            <person name="Degnan B."/>
            <person name="De Tomaso A."/>
            <person name="Davidson B."/>
            <person name="Di Gregorio A."/>
            <person name="Gelpke M."/>
            <person name="Goodstein D.M."/>
            <person name="Harafuji N."/>
            <person name="Hastings K.E."/>
            <person name="Ho I."/>
            <person name="Hotta K."/>
            <person name="Huang W."/>
            <person name="Kawashima T."/>
            <person name="Lemaire P."/>
            <person name="Martinez D."/>
            <person name="Meinertzhagen I.A."/>
            <person name="Necula S."/>
            <person name="Nonaka M."/>
            <person name="Putnam N."/>
            <person name="Rash S."/>
            <person name="Saiga H."/>
            <person name="Satake M."/>
            <person name="Terry A."/>
            <person name="Yamada L."/>
            <person name="Wang H.G."/>
            <person name="Awazu S."/>
            <person name="Azumi K."/>
            <person name="Boore J."/>
            <person name="Branno M."/>
            <person name="Chin-Bow S."/>
            <person name="DeSantis R."/>
            <person name="Doyle S."/>
            <person name="Francino P."/>
            <person name="Keys D.N."/>
            <person name="Haga S."/>
            <person name="Hayashi H."/>
            <person name="Hino K."/>
            <person name="Imai K.S."/>
            <person name="Inaba K."/>
            <person name="Kano S."/>
            <person name="Kobayashi K."/>
            <person name="Kobayashi M."/>
            <person name="Lee B.I."/>
            <person name="Makabe K.W."/>
            <person name="Manohar C."/>
            <person name="Matassi G."/>
            <person name="Medina M."/>
            <person name="Mochizuki Y."/>
            <person name="Mount S."/>
            <person name="Morishita T."/>
            <person name="Miura S."/>
            <person name="Nakayama A."/>
            <person name="Nishizaka S."/>
            <person name="Nomoto H."/>
            <person name="Ohta F."/>
            <person name="Oishi K."/>
            <person name="Rigoutsos I."/>
            <person name="Sano M."/>
            <person name="Sasaki A."/>
            <person name="Sasakura Y."/>
            <person name="Shoguchi E."/>
            <person name="Shin-i T."/>
            <person name="Spagnuolo A."/>
            <person name="Stainier D."/>
            <person name="Suzuki M.M."/>
            <person name="Tassy O."/>
            <person name="Takatori N."/>
            <person name="Tokuoka M."/>
            <person name="Yagi K."/>
            <person name="Yoshizaki F."/>
            <person name="Wada S."/>
            <person name="Zhang C."/>
            <person name="Hyatt P.D."/>
            <person name="Larimer F."/>
            <person name="Detter C."/>
            <person name="Doggett N."/>
            <person name="Glavina T."/>
            <person name="Hawkins T."/>
            <person name="Richardson P."/>
            <person name="Lucas S."/>
            <person name="Kohara Y."/>
            <person name="Levine M."/>
            <person name="Satoh N."/>
            <person name="Rokhsar D.S."/>
        </authorList>
    </citation>
    <scope>NUCLEOTIDE SEQUENCE [LARGE SCALE GENOMIC DNA]</scope>
</reference>
<protein>
    <submittedName>
        <fullName evidence="1">Uncharacterized protein</fullName>
    </submittedName>
</protein>
<reference evidence="1" key="3">
    <citation type="submission" date="2025-08" db="UniProtKB">
        <authorList>
            <consortium name="Ensembl"/>
        </authorList>
    </citation>
    <scope>IDENTIFICATION</scope>
</reference>
<dbReference type="Ensembl" id="ENSCINT00000020008.3">
    <property type="protein sequence ID" value="ENSCINP00000020008.3"/>
    <property type="gene ID" value="ENSCING00000023125.1"/>
</dbReference>
<keyword evidence="2" id="KW-1185">Reference proteome</keyword>
<dbReference type="InParanoid" id="F6RAP5"/>